<protein>
    <recommendedName>
        <fullName evidence="3">beta-N-acetylhexosaminidase</fullName>
        <ecNumber evidence="3">3.2.1.52</ecNumber>
    </recommendedName>
</protein>
<dbReference type="InterPro" id="IPR050226">
    <property type="entry name" value="NagZ_Beta-hexosaminidase"/>
</dbReference>
<evidence type="ECO:0000256" key="3">
    <source>
        <dbReference type="ARBA" id="ARBA00012663"/>
    </source>
</evidence>
<dbReference type="Proteomes" id="UP000029040">
    <property type="component" value="Unassembled WGS sequence"/>
</dbReference>
<feature type="compositionally biased region" description="Basic and acidic residues" evidence="6">
    <location>
        <begin position="65"/>
        <end position="74"/>
    </location>
</feature>
<dbReference type="SUPFAM" id="SSF51445">
    <property type="entry name" value="(Trans)glycosidases"/>
    <property type="match status" value="1"/>
</dbReference>
<gene>
    <name evidence="9" type="ORF">BSAE_0912</name>
</gene>
<evidence type="ECO:0000256" key="6">
    <source>
        <dbReference type="SAM" id="MobiDB-lite"/>
    </source>
</evidence>
<keyword evidence="4 9" id="KW-0378">Hydrolase</keyword>
<reference evidence="9 10" key="1">
    <citation type="submission" date="2014-03" db="EMBL/GenBank/DDBJ databases">
        <title>Genomics of Bifidobacteria.</title>
        <authorList>
            <person name="Ventura M."/>
            <person name="Milani C."/>
            <person name="Lugli G.A."/>
        </authorList>
    </citation>
    <scope>NUCLEOTIDE SEQUENCE [LARGE SCALE GENOMIC DNA]</scope>
    <source>
        <strain evidence="9 10">LMG 14934</strain>
    </source>
</reference>
<dbReference type="InterPro" id="IPR036962">
    <property type="entry name" value="Glyco_hydro_3_N_sf"/>
</dbReference>
<name>A0A087CWT5_9BIFI</name>
<dbReference type="EMBL" id="JGZM01000004">
    <property type="protein sequence ID" value="KFI87735.1"/>
    <property type="molecule type" value="Genomic_DNA"/>
</dbReference>
<dbReference type="PANTHER" id="PTHR30480:SF13">
    <property type="entry name" value="BETA-HEXOSAMINIDASE"/>
    <property type="match status" value="1"/>
</dbReference>
<evidence type="ECO:0000256" key="7">
    <source>
        <dbReference type="SAM" id="Phobius"/>
    </source>
</evidence>
<dbReference type="PANTHER" id="PTHR30480">
    <property type="entry name" value="BETA-HEXOSAMINIDASE-RELATED"/>
    <property type="match status" value="1"/>
</dbReference>
<dbReference type="InterPro" id="IPR001764">
    <property type="entry name" value="Glyco_hydro_3_N"/>
</dbReference>
<evidence type="ECO:0000259" key="8">
    <source>
        <dbReference type="Pfam" id="PF00933"/>
    </source>
</evidence>
<keyword evidence="7" id="KW-0812">Transmembrane</keyword>
<evidence type="ECO:0000313" key="10">
    <source>
        <dbReference type="Proteomes" id="UP000029040"/>
    </source>
</evidence>
<proteinExistence type="inferred from homology"/>
<keyword evidence="7" id="KW-1133">Transmembrane helix</keyword>
<evidence type="ECO:0000256" key="2">
    <source>
        <dbReference type="ARBA" id="ARBA00005336"/>
    </source>
</evidence>
<evidence type="ECO:0000313" key="9">
    <source>
        <dbReference type="EMBL" id="KFI87735.1"/>
    </source>
</evidence>
<dbReference type="AlphaFoldDB" id="A0A087CWT5"/>
<dbReference type="GO" id="GO:0004563">
    <property type="term" value="F:beta-N-acetylhexosaminidase activity"/>
    <property type="evidence" value="ECO:0007669"/>
    <property type="project" value="UniProtKB-EC"/>
</dbReference>
<evidence type="ECO:0000256" key="5">
    <source>
        <dbReference type="ARBA" id="ARBA00023295"/>
    </source>
</evidence>
<accession>A0A087CWT5</accession>
<organism evidence="9 10">
    <name type="scientific">Bifidobacterium pullorum subsp. saeculare DSM 6531 = LMG 14934</name>
    <dbReference type="NCBI Taxonomy" id="1437611"/>
    <lineage>
        <taxon>Bacteria</taxon>
        <taxon>Bacillati</taxon>
        <taxon>Actinomycetota</taxon>
        <taxon>Actinomycetes</taxon>
        <taxon>Bifidobacteriales</taxon>
        <taxon>Bifidobacteriaceae</taxon>
        <taxon>Bifidobacterium</taxon>
    </lineage>
</organism>
<dbReference type="Pfam" id="PF00933">
    <property type="entry name" value="Glyco_hydro_3"/>
    <property type="match status" value="1"/>
</dbReference>
<evidence type="ECO:0000256" key="1">
    <source>
        <dbReference type="ARBA" id="ARBA00001231"/>
    </source>
</evidence>
<comment type="caution">
    <text evidence="9">The sequence shown here is derived from an EMBL/GenBank/DDBJ whole genome shotgun (WGS) entry which is preliminary data.</text>
</comment>
<keyword evidence="7" id="KW-0472">Membrane</keyword>
<dbReference type="GO" id="GO:0009254">
    <property type="term" value="P:peptidoglycan turnover"/>
    <property type="evidence" value="ECO:0007669"/>
    <property type="project" value="TreeGrafter"/>
</dbReference>
<comment type="catalytic activity">
    <reaction evidence="1">
        <text>Hydrolysis of terminal non-reducing N-acetyl-D-hexosamine residues in N-acetyl-beta-D-hexosaminides.</text>
        <dbReference type="EC" id="3.2.1.52"/>
    </reaction>
</comment>
<comment type="similarity">
    <text evidence="2">Belongs to the glycosyl hydrolase 3 family.</text>
</comment>
<feature type="transmembrane region" description="Helical" evidence="7">
    <location>
        <begin position="15"/>
        <end position="37"/>
    </location>
</feature>
<dbReference type="GO" id="GO:0005975">
    <property type="term" value="P:carbohydrate metabolic process"/>
    <property type="evidence" value="ECO:0007669"/>
    <property type="project" value="InterPro"/>
</dbReference>
<dbReference type="InterPro" id="IPR017853">
    <property type="entry name" value="GH"/>
</dbReference>
<evidence type="ECO:0000256" key="4">
    <source>
        <dbReference type="ARBA" id="ARBA00022801"/>
    </source>
</evidence>
<sequence length="425" mass="44283">MHHSRTGAPVTPRRWPAALAVVCVLAVLTAAVLWWVALRPSGAAGPDTPPAASAPAEGQDGQASAHEDADKEPAPEPVDDSPRAKAQRAVEAMSIEERVGQLVMAPLYAGTDPSALYDLIANQHVGSVLIIGNWWSGTAGVRQATDVLQSYAPADNRLLMTTDQEGGLVQHLQGPGFDTMPTAVDQGAMSTNALRQSAAVWGSQLNQAGINVDLAPVVGTVTVDRGSNAPIGALYRDFGLDAQGNAEHATAFIDGMRDSGVETVIKHFPGLGGVTGNTDFTANGILDTTTTLDGPEIKAFLTALQADPSMVMMSLATYQRIDPNNPAAFSSTLIDGYLRGTLGYDGVITSDSLSAAALGGFDPSEIGVRFVDAGADLACIGAADYVQPILDGLNERAASDQAFAEKVTRSAIRVMTLKYEMGLAQ</sequence>
<keyword evidence="5 9" id="KW-0326">Glycosidase</keyword>
<dbReference type="EC" id="3.2.1.52" evidence="3"/>
<feature type="region of interest" description="Disordered" evidence="6">
    <location>
        <begin position="44"/>
        <end position="91"/>
    </location>
</feature>
<feature type="domain" description="Glycoside hydrolase family 3 N-terminal" evidence="8">
    <location>
        <begin position="95"/>
        <end position="417"/>
    </location>
</feature>
<dbReference type="Gene3D" id="3.20.20.300">
    <property type="entry name" value="Glycoside hydrolase, family 3, N-terminal domain"/>
    <property type="match status" value="1"/>
</dbReference>